<dbReference type="Proteomes" id="UP000735302">
    <property type="component" value="Unassembled WGS sequence"/>
</dbReference>
<dbReference type="AlphaFoldDB" id="A0AAV3Y0R5"/>
<organism evidence="1 2">
    <name type="scientific">Plakobranchus ocellatus</name>
    <dbReference type="NCBI Taxonomy" id="259542"/>
    <lineage>
        <taxon>Eukaryota</taxon>
        <taxon>Metazoa</taxon>
        <taxon>Spiralia</taxon>
        <taxon>Lophotrochozoa</taxon>
        <taxon>Mollusca</taxon>
        <taxon>Gastropoda</taxon>
        <taxon>Heterobranchia</taxon>
        <taxon>Euthyneura</taxon>
        <taxon>Panpulmonata</taxon>
        <taxon>Sacoglossa</taxon>
        <taxon>Placobranchoidea</taxon>
        <taxon>Plakobranchidae</taxon>
        <taxon>Plakobranchus</taxon>
    </lineage>
</organism>
<reference evidence="1 2" key="1">
    <citation type="journal article" date="2021" name="Elife">
        <title>Chloroplast acquisition without the gene transfer in kleptoplastic sea slugs, Plakobranchus ocellatus.</title>
        <authorList>
            <person name="Maeda T."/>
            <person name="Takahashi S."/>
            <person name="Yoshida T."/>
            <person name="Shimamura S."/>
            <person name="Takaki Y."/>
            <person name="Nagai Y."/>
            <person name="Toyoda A."/>
            <person name="Suzuki Y."/>
            <person name="Arimoto A."/>
            <person name="Ishii H."/>
            <person name="Satoh N."/>
            <person name="Nishiyama T."/>
            <person name="Hasebe M."/>
            <person name="Maruyama T."/>
            <person name="Minagawa J."/>
            <person name="Obokata J."/>
            <person name="Shigenobu S."/>
        </authorList>
    </citation>
    <scope>NUCLEOTIDE SEQUENCE [LARGE SCALE GENOMIC DNA]</scope>
</reference>
<keyword evidence="2" id="KW-1185">Reference proteome</keyword>
<gene>
    <name evidence="1" type="ORF">PoB_000273800</name>
</gene>
<comment type="caution">
    <text evidence="1">The sequence shown here is derived from an EMBL/GenBank/DDBJ whole genome shotgun (WGS) entry which is preliminary data.</text>
</comment>
<sequence length="85" mass="9904">MMVRFKSVHNKVISGFQVLHQAKAQVAESDPRQKDRFKFQEWVRYPLCHRRPYRVMKIVRFLGSNLPGLAVKARGGRNMCLTACN</sequence>
<evidence type="ECO:0000313" key="1">
    <source>
        <dbReference type="EMBL" id="GFN76232.1"/>
    </source>
</evidence>
<dbReference type="EMBL" id="BLXT01000368">
    <property type="protein sequence ID" value="GFN76232.1"/>
    <property type="molecule type" value="Genomic_DNA"/>
</dbReference>
<accession>A0AAV3Y0R5</accession>
<evidence type="ECO:0000313" key="2">
    <source>
        <dbReference type="Proteomes" id="UP000735302"/>
    </source>
</evidence>
<protein>
    <submittedName>
        <fullName evidence="1">Uncharacterized protein</fullName>
    </submittedName>
</protein>
<name>A0AAV3Y0R5_9GAST</name>
<proteinExistence type="predicted"/>